<dbReference type="Proteomes" id="UP001189429">
    <property type="component" value="Unassembled WGS sequence"/>
</dbReference>
<comment type="caution">
    <text evidence="2">The sequence shown here is derived from an EMBL/GenBank/DDBJ whole genome shotgun (WGS) entry which is preliminary data.</text>
</comment>
<sequence length="116" mass="11943">GAALLDRAPSAPPWETHGPSPELRRLLAAASAEAEDGAGEYAGSQAEAAFEVERILVCPDLGAVLGGGSLHQRRREFRRLLLLLHPDKGLAFGPRAAAALQRAVDANAALNGTGAG</sequence>
<feature type="non-terminal residue" evidence="2">
    <location>
        <position position="1"/>
    </location>
</feature>
<protein>
    <recommendedName>
        <fullName evidence="4">J domain-containing protein</fullName>
    </recommendedName>
</protein>
<name>A0ABN9PE87_9DINO</name>
<keyword evidence="3" id="KW-1185">Reference proteome</keyword>
<dbReference type="EMBL" id="CAUYUJ010000294">
    <property type="protein sequence ID" value="CAK0789742.1"/>
    <property type="molecule type" value="Genomic_DNA"/>
</dbReference>
<reference evidence="2" key="1">
    <citation type="submission" date="2023-10" db="EMBL/GenBank/DDBJ databases">
        <authorList>
            <person name="Chen Y."/>
            <person name="Shah S."/>
            <person name="Dougan E. K."/>
            <person name="Thang M."/>
            <person name="Chan C."/>
        </authorList>
    </citation>
    <scope>NUCLEOTIDE SEQUENCE [LARGE SCALE GENOMIC DNA]</scope>
</reference>
<evidence type="ECO:0000313" key="3">
    <source>
        <dbReference type="Proteomes" id="UP001189429"/>
    </source>
</evidence>
<organism evidence="2 3">
    <name type="scientific">Prorocentrum cordatum</name>
    <dbReference type="NCBI Taxonomy" id="2364126"/>
    <lineage>
        <taxon>Eukaryota</taxon>
        <taxon>Sar</taxon>
        <taxon>Alveolata</taxon>
        <taxon>Dinophyceae</taxon>
        <taxon>Prorocentrales</taxon>
        <taxon>Prorocentraceae</taxon>
        <taxon>Prorocentrum</taxon>
    </lineage>
</organism>
<accession>A0ABN9PE87</accession>
<feature type="region of interest" description="Disordered" evidence="1">
    <location>
        <begin position="1"/>
        <end position="21"/>
    </location>
</feature>
<evidence type="ECO:0008006" key="4">
    <source>
        <dbReference type="Google" id="ProtNLM"/>
    </source>
</evidence>
<evidence type="ECO:0000313" key="2">
    <source>
        <dbReference type="EMBL" id="CAK0789742.1"/>
    </source>
</evidence>
<gene>
    <name evidence="2" type="ORF">PCOR1329_LOCUS1225</name>
</gene>
<evidence type="ECO:0000256" key="1">
    <source>
        <dbReference type="SAM" id="MobiDB-lite"/>
    </source>
</evidence>
<proteinExistence type="predicted"/>